<protein>
    <recommendedName>
        <fullName evidence="3">Lipoprotein</fullName>
    </recommendedName>
</protein>
<reference evidence="1 2" key="1">
    <citation type="submission" date="2021-04" db="EMBL/GenBank/DDBJ databases">
        <authorList>
            <person name="Ivanova A."/>
        </authorList>
    </citation>
    <scope>NUCLEOTIDE SEQUENCE [LARGE SCALE GENOMIC DNA]</scope>
    <source>
        <strain evidence="1 2">G18</strain>
    </source>
</reference>
<dbReference type="EMBL" id="JAGKQQ010000001">
    <property type="protein sequence ID" value="MBP3956513.1"/>
    <property type="molecule type" value="Genomic_DNA"/>
</dbReference>
<dbReference type="Proteomes" id="UP000676565">
    <property type="component" value="Unassembled WGS sequence"/>
</dbReference>
<gene>
    <name evidence="1" type="ORF">J8F10_14635</name>
</gene>
<accession>A0ABS5BS43</accession>
<name>A0ABS5BS43_9BACT</name>
<keyword evidence="2" id="KW-1185">Reference proteome</keyword>
<dbReference type="RefSeq" id="WP_210654708.1">
    <property type="nucleotide sequence ID" value="NZ_JAGKQQ010000001.1"/>
</dbReference>
<proteinExistence type="predicted"/>
<evidence type="ECO:0000313" key="1">
    <source>
        <dbReference type="EMBL" id="MBP3956513.1"/>
    </source>
</evidence>
<organism evidence="1 2">
    <name type="scientific">Gemmata palustris</name>
    <dbReference type="NCBI Taxonomy" id="2822762"/>
    <lineage>
        <taxon>Bacteria</taxon>
        <taxon>Pseudomonadati</taxon>
        <taxon>Planctomycetota</taxon>
        <taxon>Planctomycetia</taxon>
        <taxon>Gemmatales</taxon>
        <taxon>Gemmataceae</taxon>
        <taxon>Gemmata</taxon>
    </lineage>
</organism>
<evidence type="ECO:0008006" key="3">
    <source>
        <dbReference type="Google" id="ProtNLM"/>
    </source>
</evidence>
<evidence type="ECO:0000313" key="2">
    <source>
        <dbReference type="Proteomes" id="UP000676565"/>
    </source>
</evidence>
<comment type="caution">
    <text evidence="1">The sequence shown here is derived from an EMBL/GenBank/DDBJ whole genome shotgun (WGS) entry which is preliminary data.</text>
</comment>
<dbReference type="PROSITE" id="PS51257">
    <property type="entry name" value="PROKAR_LIPOPROTEIN"/>
    <property type="match status" value="1"/>
</dbReference>
<sequence length="129" mass="13824">MISKLARCAVFVLACWAAVGCSNGPRRAAPVESDKALAALRTALDAWKAGQKIESLGQSTPPIVAQDFDWMAGAKLTEYKLLSDGTPEDANLRVQAQITVRDAQGRAATKTVTYIVGTDPKLTVFRAME</sequence>